<accession>B6Q731</accession>
<gene>
    <name evidence="1" type="ORF">PMAA_034940</name>
</gene>
<dbReference type="VEuPathDB" id="FungiDB:PMAA_034940"/>
<sequence>MAIPDTSCKEVFDLDVLRAYSNIFGPDEDLRARDLIPDTFGSPGFFFSKHLTERSMMRLTEIHYLLKNMFPKCLLEVIHNITRPVLQLREPGLEGVLSSPSVVSELKDPFEMDLLQSPCLHSLIMDFKPYRVTKTQVAVEGIFPLITMAPNLKHIELTEDVIGGINQTTEYNQFLDDYIKSNSSPQYLATPVFLRHQGYCFDSLKEWNKSTDFSSLGEFETLQGFIIKPYMPPGQNAHEKHPLYPLFNSSNLISLSRQAPYLKELQLPLRRSLGSQTECELYKVLGKFPSLHSLVLDLDYNFRESIARDYNQFSEQNPELPARDIFINVAMDETLARAIWDRIDLSGGGRRLRNLRISIIGVSSLRRAEGEIVRRLASQFLISRSMSYVGGHMKVKEIGKGQIESQTASQLEYDESELFELPKRVQEVVSSLWPSESEDFTWDF</sequence>
<evidence type="ECO:0008006" key="3">
    <source>
        <dbReference type="Google" id="ProtNLM"/>
    </source>
</evidence>
<proteinExistence type="predicted"/>
<keyword evidence="2" id="KW-1185">Reference proteome</keyword>
<reference evidence="2" key="1">
    <citation type="journal article" date="2015" name="Genome Announc.">
        <title>Genome sequence of the AIDS-associated pathogen Penicillium marneffei (ATCC18224) and its near taxonomic relative Talaromyces stipitatus (ATCC10500).</title>
        <authorList>
            <person name="Nierman W.C."/>
            <person name="Fedorova-Abrams N.D."/>
            <person name="Andrianopoulos A."/>
        </authorList>
    </citation>
    <scope>NUCLEOTIDE SEQUENCE [LARGE SCALE GENOMIC DNA]</scope>
    <source>
        <strain evidence="2">ATCC 18224 / CBS 334.59 / QM 7333</strain>
    </source>
</reference>
<dbReference type="Proteomes" id="UP000001294">
    <property type="component" value="Unassembled WGS sequence"/>
</dbReference>
<name>B6Q731_TALMQ</name>
<protein>
    <recommendedName>
        <fullName evidence="3">F-box domain protein</fullName>
    </recommendedName>
</protein>
<organism evidence="1 2">
    <name type="scientific">Talaromyces marneffei (strain ATCC 18224 / CBS 334.59 / QM 7333)</name>
    <name type="common">Penicillium marneffei</name>
    <dbReference type="NCBI Taxonomy" id="441960"/>
    <lineage>
        <taxon>Eukaryota</taxon>
        <taxon>Fungi</taxon>
        <taxon>Dikarya</taxon>
        <taxon>Ascomycota</taxon>
        <taxon>Pezizomycotina</taxon>
        <taxon>Eurotiomycetes</taxon>
        <taxon>Eurotiomycetidae</taxon>
        <taxon>Eurotiales</taxon>
        <taxon>Trichocomaceae</taxon>
        <taxon>Talaromyces</taxon>
        <taxon>Talaromyces sect. Talaromyces</taxon>
    </lineage>
</organism>
<dbReference type="AlphaFoldDB" id="B6Q731"/>
<dbReference type="PhylomeDB" id="B6Q731"/>
<dbReference type="HOGENOM" id="CLU_024672_2_0_1"/>
<evidence type="ECO:0000313" key="2">
    <source>
        <dbReference type="Proteomes" id="UP000001294"/>
    </source>
</evidence>
<dbReference type="EMBL" id="DS995899">
    <property type="protein sequence ID" value="EEA28696.1"/>
    <property type="molecule type" value="Genomic_DNA"/>
</dbReference>
<evidence type="ECO:0000313" key="1">
    <source>
        <dbReference type="EMBL" id="EEA28696.1"/>
    </source>
</evidence>
<dbReference type="STRING" id="441960.B6Q731"/>